<dbReference type="EMBL" id="HE575319">
    <property type="protein sequence ID" value="CCC91186.1"/>
    <property type="molecule type" value="Genomic_DNA"/>
</dbReference>
<dbReference type="InterPro" id="IPR008491">
    <property type="entry name" value="CDK5RAP3"/>
</dbReference>
<evidence type="ECO:0000313" key="2">
    <source>
        <dbReference type="EMBL" id="CCC91186.1"/>
    </source>
</evidence>
<reference evidence="2" key="1">
    <citation type="journal article" date="2012" name="Proc. Natl. Acad. Sci. U.S.A.">
        <title>Antigenic diversity is generated by distinct evolutionary mechanisms in African trypanosome species.</title>
        <authorList>
            <person name="Jackson A.P."/>
            <person name="Berry A."/>
            <person name="Aslett M."/>
            <person name="Allison H.C."/>
            <person name="Burton P."/>
            <person name="Vavrova-Anderson J."/>
            <person name="Brown R."/>
            <person name="Browne H."/>
            <person name="Corton N."/>
            <person name="Hauser H."/>
            <person name="Gamble J."/>
            <person name="Gilderthorp R."/>
            <person name="Marcello L."/>
            <person name="McQuillan J."/>
            <person name="Otto T.D."/>
            <person name="Quail M.A."/>
            <person name="Sanders M.J."/>
            <person name="van Tonder A."/>
            <person name="Ginger M.L."/>
            <person name="Field M.C."/>
            <person name="Barry J.D."/>
            <person name="Hertz-Fowler C."/>
            <person name="Berriman M."/>
        </authorList>
    </citation>
    <scope>NUCLEOTIDE SEQUENCE</scope>
    <source>
        <strain evidence="2">IL3000</strain>
    </source>
</reference>
<comment type="similarity">
    <text evidence="1">Belongs to the CDK5RAP3 family.</text>
</comment>
<evidence type="ECO:0000256" key="1">
    <source>
        <dbReference type="ARBA" id="ARBA00007478"/>
    </source>
</evidence>
<dbReference type="Pfam" id="PF05600">
    <property type="entry name" value="CDK5RAP3"/>
    <property type="match status" value="1"/>
</dbReference>
<dbReference type="GO" id="GO:0012505">
    <property type="term" value="C:endomembrane system"/>
    <property type="evidence" value="ECO:0007669"/>
    <property type="project" value="TreeGrafter"/>
</dbReference>
<accession>G0UP75</accession>
<dbReference type="PANTHER" id="PTHR14894">
    <property type="entry name" value="CDK5 REGULATORY SUBUNIT-ASSOCIATED PROTEIN 3"/>
    <property type="match status" value="1"/>
</dbReference>
<proteinExistence type="inferred from homology"/>
<organism evidence="2">
    <name type="scientific">Trypanosoma congolense (strain IL3000)</name>
    <dbReference type="NCBI Taxonomy" id="1068625"/>
    <lineage>
        <taxon>Eukaryota</taxon>
        <taxon>Discoba</taxon>
        <taxon>Euglenozoa</taxon>
        <taxon>Kinetoplastea</taxon>
        <taxon>Metakinetoplastina</taxon>
        <taxon>Trypanosomatida</taxon>
        <taxon>Trypanosomatidae</taxon>
        <taxon>Trypanosoma</taxon>
        <taxon>Nannomonas</taxon>
    </lineage>
</organism>
<dbReference type="PANTHER" id="PTHR14894:SF0">
    <property type="entry name" value="CDK5 REGULATORY SUBUNIT-ASSOCIATED PROTEIN 3"/>
    <property type="match status" value="1"/>
</dbReference>
<protein>
    <submittedName>
        <fullName evidence="2">Uncharacterized protein</fullName>
    </submittedName>
</protein>
<dbReference type="AlphaFoldDB" id="G0UP75"/>
<dbReference type="VEuPathDB" id="TriTrypDB:TcIL3000_6_4430"/>
<name>G0UP75_TRYCI</name>
<sequence length="398" mass="44939">MEGQTISVHYQRMQDWLQDRQSVLGKRYKKEYSRLLELAPKLLQLVKYDIPAQQRQQNKLSSAVEISHKAIEDANMNVQKFEERWAKMVENYNLQGDRGLDLEGDFEAAVDTRIACGVTALTKALREFGGSSDFLTFRTAYNDVLSTYSCGMFNGDVFARHFPWLDRTFAERTYSLETEAQQVRDEVTESGECDDVAAQTIDWGDAGNTGPIDTGAVVEIKWSADDECSGIAGSNCVDDEDDQLPAVMEGIFMINMGDPAHRKHVLAELQAMRCFASERLDAGDDSLAKCKKSIDCFREKLTTSTDAFFARMYRSATSRTTFIDEFQRLRRAVTTAATRRASSEARLQQVLGELREIEPQLNSMVNVARAIRDECVSELSKMFPEQQVVIVGDINKFL</sequence>
<dbReference type="GO" id="GO:0007346">
    <property type="term" value="P:regulation of mitotic cell cycle"/>
    <property type="evidence" value="ECO:0007669"/>
    <property type="project" value="TreeGrafter"/>
</dbReference>
<gene>
    <name evidence="2" type="ORF">TCIL3000_6_4430</name>
</gene>